<feature type="transmembrane region" description="Helical" evidence="1">
    <location>
        <begin position="34"/>
        <end position="53"/>
    </location>
</feature>
<sequence>MSFRRRTTKPSVALWMLVAVGDVLLILAGMGTLIALVSVVTIAVAATGAWLLMRRGVPARNAVSSPTGVPVVARVRTPVTARRRA</sequence>
<keyword evidence="1" id="KW-1133">Transmembrane helix</keyword>
<organism evidence="2 3">
    <name type="scientific">Micromonospora zhanjiangensis</name>
    <dbReference type="NCBI Taxonomy" id="1522057"/>
    <lineage>
        <taxon>Bacteria</taxon>
        <taxon>Bacillati</taxon>
        <taxon>Actinomycetota</taxon>
        <taxon>Actinomycetes</taxon>
        <taxon>Micromonosporales</taxon>
        <taxon>Micromonosporaceae</taxon>
        <taxon>Micromonospora</taxon>
    </lineage>
</organism>
<name>A0ABV8KLL2_9ACTN</name>
<feature type="transmembrane region" description="Helical" evidence="1">
    <location>
        <begin position="12"/>
        <end position="28"/>
    </location>
</feature>
<dbReference type="RefSeq" id="WP_377545074.1">
    <property type="nucleotide sequence ID" value="NZ_JBHSBN010000007.1"/>
</dbReference>
<keyword evidence="3" id="KW-1185">Reference proteome</keyword>
<dbReference type="Proteomes" id="UP001595868">
    <property type="component" value="Unassembled WGS sequence"/>
</dbReference>
<keyword evidence="1" id="KW-0812">Transmembrane</keyword>
<dbReference type="EMBL" id="JBHSBN010000007">
    <property type="protein sequence ID" value="MFC4106802.1"/>
    <property type="molecule type" value="Genomic_DNA"/>
</dbReference>
<reference evidence="3" key="1">
    <citation type="journal article" date="2019" name="Int. J. Syst. Evol. Microbiol.">
        <title>The Global Catalogue of Microorganisms (GCM) 10K type strain sequencing project: providing services to taxonomists for standard genome sequencing and annotation.</title>
        <authorList>
            <consortium name="The Broad Institute Genomics Platform"/>
            <consortium name="The Broad Institute Genome Sequencing Center for Infectious Disease"/>
            <person name="Wu L."/>
            <person name="Ma J."/>
        </authorList>
    </citation>
    <scope>NUCLEOTIDE SEQUENCE [LARGE SCALE GENOMIC DNA]</scope>
    <source>
        <strain evidence="3">2902at01</strain>
    </source>
</reference>
<gene>
    <name evidence="2" type="ORF">ACFOX0_12795</name>
</gene>
<evidence type="ECO:0000313" key="2">
    <source>
        <dbReference type="EMBL" id="MFC4106802.1"/>
    </source>
</evidence>
<protein>
    <recommendedName>
        <fullName evidence="4">MYXO-CTERM domain-containing protein</fullName>
    </recommendedName>
</protein>
<comment type="caution">
    <text evidence="2">The sequence shown here is derived from an EMBL/GenBank/DDBJ whole genome shotgun (WGS) entry which is preliminary data.</text>
</comment>
<evidence type="ECO:0000313" key="3">
    <source>
        <dbReference type="Proteomes" id="UP001595868"/>
    </source>
</evidence>
<keyword evidence="1" id="KW-0472">Membrane</keyword>
<evidence type="ECO:0008006" key="4">
    <source>
        <dbReference type="Google" id="ProtNLM"/>
    </source>
</evidence>
<evidence type="ECO:0000256" key="1">
    <source>
        <dbReference type="SAM" id="Phobius"/>
    </source>
</evidence>
<accession>A0ABV8KLL2</accession>
<proteinExistence type="predicted"/>